<evidence type="ECO:0000313" key="1">
    <source>
        <dbReference type="EMBL" id="GAA1169723.1"/>
    </source>
</evidence>
<protein>
    <submittedName>
        <fullName evidence="1">Uncharacterized protein</fullName>
    </submittedName>
</protein>
<reference evidence="1 2" key="1">
    <citation type="journal article" date="2019" name="Int. J. Syst. Evol. Microbiol.">
        <title>The Global Catalogue of Microorganisms (GCM) 10K type strain sequencing project: providing services to taxonomists for standard genome sequencing and annotation.</title>
        <authorList>
            <consortium name="The Broad Institute Genomics Platform"/>
            <consortium name="The Broad Institute Genome Sequencing Center for Infectious Disease"/>
            <person name="Wu L."/>
            <person name="Ma J."/>
        </authorList>
    </citation>
    <scope>NUCLEOTIDE SEQUENCE [LARGE SCALE GENOMIC DNA]</scope>
    <source>
        <strain evidence="1 2">JCM 12696</strain>
    </source>
</reference>
<keyword evidence="2" id="KW-1185">Reference proteome</keyword>
<dbReference type="Proteomes" id="UP001501371">
    <property type="component" value="Unassembled WGS sequence"/>
</dbReference>
<name>A0ABN1UW81_9ACTN</name>
<accession>A0ABN1UW81</accession>
<dbReference type="EMBL" id="BAAAKV010000023">
    <property type="protein sequence ID" value="GAA1169723.1"/>
    <property type="molecule type" value="Genomic_DNA"/>
</dbReference>
<sequence length="161" mass="16954">MIVAAARRYAAREAVGAEGAPDYGCLAARARALDPGPGPAPGSWFLARAPVPILAPVLVLGRGPARRAGPPDEVSGRDAVTVARIAQRLVRRVAQLLWRPPRHAEVAHNGERPPRGCRDGLSPDCPTPVPVALTGGVDCGARQALFRRPAGRTQVRVFSVI</sequence>
<proteinExistence type="predicted"/>
<evidence type="ECO:0000313" key="2">
    <source>
        <dbReference type="Proteomes" id="UP001501371"/>
    </source>
</evidence>
<comment type="caution">
    <text evidence="1">The sequence shown here is derived from an EMBL/GenBank/DDBJ whole genome shotgun (WGS) entry which is preliminary data.</text>
</comment>
<gene>
    <name evidence="1" type="ORF">GCM10009654_28720</name>
</gene>
<organism evidence="1 2">
    <name type="scientific">Streptomyces hebeiensis</name>
    <dbReference type="NCBI Taxonomy" id="229486"/>
    <lineage>
        <taxon>Bacteria</taxon>
        <taxon>Bacillati</taxon>
        <taxon>Actinomycetota</taxon>
        <taxon>Actinomycetes</taxon>
        <taxon>Kitasatosporales</taxon>
        <taxon>Streptomycetaceae</taxon>
        <taxon>Streptomyces</taxon>
    </lineage>
</organism>